<evidence type="ECO:0000313" key="2">
    <source>
        <dbReference type="Proteomes" id="UP000238274"/>
    </source>
</evidence>
<name>A0A2S4UKA9_9BASI</name>
<dbReference type="VEuPathDB" id="FungiDB:PSTT_01413"/>
<sequence>MSTCPPLTTHARARAVVRIRVLDQLGTGHDQKGVLLRVYTIYDQELGVTQLSPSPFTSYDCHPTFRKRVRREYLCPESRLPTRSMGFEDGLSGQRFLRNSQPEVLTATARYIMGGGLSNITKFPLDSQYLSSVRWSAKTRTNGTGLTNTCFGLDETLPSLHSLMHDEYITIMIASHLLLVGMWLVKISSGLTASVGGPAFAIAVNQAEGGTSRGLRALLVEEEPQRRPGCMIPFRRKRRKIVRSKKGRCDSLITRPVEFMDGFAHGFPLGRFGNNQELEFKPRTVVSLRRYAAQFTECEAEIQKQLGWLEENKFRDVDEMITTALSQDLPKAKELFNEIKEGIKVLKNMRLMLLGGAFDIPEELFRLITKSFSRDFLKSVKTFITQHNHLFTCLALKFEPKNPKLYTLTPLDYSFEIIDFLLEHQFISPEEVRDILQDKKMVEQVVNYTVRRYENDLGFSSWEFMVSLTKHWHWKSMNKFLTALSKRELDRIDLVFLIGRLRCIGTFSGGLYDSEVLKVDDRPFVYEKYFGKSTSLDASNSLVSLGFKQGQIGHQIYPELNSKEKDEIIHQLLPKQYGKKKLIRIVELFAFIEEEFCPGIVSQLLKEEKISNELQNLVKPTGNCHTPEDVFHLALIYSRYEMRSHSAEQLIKSVFLDEDTQPQFYVLQDKEIYQDQIDKKRQILNTGRDTCMRLPSVGEFYFGQEYIIFSNLYPHCFEGDLNKMINILDRTRKYEEIPMKLIEKQPDFSRAWFLIS</sequence>
<dbReference type="Proteomes" id="UP000238274">
    <property type="component" value="Unassembled WGS sequence"/>
</dbReference>
<accession>A0A2S4UKA9</accession>
<dbReference type="OrthoDB" id="10671361at2759"/>
<comment type="caution">
    <text evidence="1">The sequence shown here is derived from an EMBL/GenBank/DDBJ whole genome shotgun (WGS) entry which is preliminary data.</text>
</comment>
<organism evidence="1 2">
    <name type="scientific">Puccinia striiformis</name>
    <dbReference type="NCBI Taxonomy" id="27350"/>
    <lineage>
        <taxon>Eukaryota</taxon>
        <taxon>Fungi</taxon>
        <taxon>Dikarya</taxon>
        <taxon>Basidiomycota</taxon>
        <taxon>Pucciniomycotina</taxon>
        <taxon>Pucciniomycetes</taxon>
        <taxon>Pucciniales</taxon>
        <taxon>Pucciniaceae</taxon>
        <taxon>Puccinia</taxon>
    </lineage>
</organism>
<dbReference type="VEuPathDB" id="FungiDB:PSHT_14467"/>
<proteinExistence type="predicted"/>
<dbReference type="EMBL" id="PKSM01000325">
    <property type="protein sequence ID" value="POV97647.1"/>
    <property type="molecule type" value="Genomic_DNA"/>
</dbReference>
<reference evidence="2" key="3">
    <citation type="journal article" date="2018" name="Mol. Plant Microbe Interact.">
        <title>Genome sequence resources for the wheat stripe rust pathogen (Puccinia striiformis f. sp. tritici) and the barley stripe rust pathogen (Puccinia striiformis f. sp. hordei).</title>
        <authorList>
            <person name="Xia C."/>
            <person name="Wang M."/>
            <person name="Yin C."/>
            <person name="Cornejo O.E."/>
            <person name="Hulbert S.H."/>
            <person name="Chen X."/>
        </authorList>
    </citation>
    <scope>NUCLEOTIDE SEQUENCE [LARGE SCALE GENOMIC DNA]</scope>
    <source>
        <strain evidence="2">93TX-2</strain>
    </source>
</reference>
<gene>
    <name evidence="1" type="ORF">PSHT_14467</name>
</gene>
<dbReference type="AlphaFoldDB" id="A0A2S4UKA9"/>
<keyword evidence="2" id="KW-1185">Reference proteome</keyword>
<evidence type="ECO:0000313" key="1">
    <source>
        <dbReference type="EMBL" id="POV97647.1"/>
    </source>
</evidence>
<protein>
    <submittedName>
        <fullName evidence="1">Uncharacterized protein</fullName>
    </submittedName>
</protein>
<reference evidence="2" key="2">
    <citation type="journal article" date="2018" name="BMC Genomics">
        <title>Genomic insights into host adaptation between the wheat stripe rust pathogen (Puccinia striiformis f. sp. tritici) and the barley stripe rust pathogen (Puccinia striiformis f. sp. hordei).</title>
        <authorList>
            <person name="Xia C."/>
            <person name="Wang M."/>
            <person name="Yin C."/>
            <person name="Cornejo O.E."/>
            <person name="Hulbert S.H."/>
            <person name="Chen X."/>
        </authorList>
    </citation>
    <scope>NUCLEOTIDE SEQUENCE [LARGE SCALE GENOMIC DNA]</scope>
    <source>
        <strain evidence="2">93TX-2</strain>
    </source>
</reference>
<reference evidence="1 2" key="1">
    <citation type="submission" date="2017-12" db="EMBL/GenBank/DDBJ databases">
        <title>Gene loss provides genomic basis for host adaptation in cereal stripe rust fungi.</title>
        <authorList>
            <person name="Xia C."/>
        </authorList>
    </citation>
    <scope>NUCLEOTIDE SEQUENCE [LARGE SCALE GENOMIC DNA]</scope>
    <source>
        <strain evidence="1 2">93TX-2</strain>
    </source>
</reference>